<dbReference type="SFLD" id="SFLDG01150">
    <property type="entry name" value="Main.1:_Beta-like"/>
    <property type="match status" value="1"/>
</dbReference>
<evidence type="ECO:0000313" key="4">
    <source>
        <dbReference type="EMBL" id="KAK8009132.1"/>
    </source>
</evidence>
<evidence type="ECO:0000256" key="1">
    <source>
        <dbReference type="ARBA" id="ARBA00007409"/>
    </source>
</evidence>
<dbReference type="PANTHER" id="PTHR44051">
    <property type="entry name" value="GLUTATHIONE S-TRANSFERASE-RELATED"/>
    <property type="match status" value="1"/>
</dbReference>
<dbReference type="Pfam" id="PF00043">
    <property type="entry name" value="GST_C"/>
    <property type="match status" value="1"/>
</dbReference>
<accession>A0ABR1REU3</accession>
<evidence type="ECO:0000313" key="5">
    <source>
        <dbReference type="Proteomes" id="UP001396898"/>
    </source>
</evidence>
<dbReference type="PANTHER" id="PTHR44051:SF9">
    <property type="entry name" value="GLUTATHIONE S-TRANSFERASE 1"/>
    <property type="match status" value="1"/>
</dbReference>
<dbReference type="Proteomes" id="UP001396898">
    <property type="component" value="Unassembled WGS sequence"/>
</dbReference>
<feature type="domain" description="GST N-terminal" evidence="2">
    <location>
        <begin position="1"/>
        <end position="85"/>
    </location>
</feature>
<comment type="caution">
    <text evidence="4">The sequence shown here is derived from an EMBL/GenBank/DDBJ whole genome shotgun (WGS) entry which is preliminary data.</text>
</comment>
<dbReference type="Gene3D" id="1.20.1050.10">
    <property type="match status" value="1"/>
</dbReference>
<dbReference type="Pfam" id="PF13409">
    <property type="entry name" value="GST_N_2"/>
    <property type="match status" value="1"/>
</dbReference>
<proteinExistence type="inferred from homology"/>
<dbReference type="PROSITE" id="PS50404">
    <property type="entry name" value="GST_NTER"/>
    <property type="match status" value="1"/>
</dbReference>
<dbReference type="SFLD" id="SFLDS00019">
    <property type="entry name" value="Glutathione_Transferase_(cytos"/>
    <property type="match status" value="1"/>
</dbReference>
<dbReference type="Gene3D" id="3.40.30.10">
    <property type="entry name" value="Glutaredoxin"/>
    <property type="match status" value="1"/>
</dbReference>
<name>A0ABR1REU3_9PEZI</name>
<dbReference type="InterPro" id="IPR004046">
    <property type="entry name" value="GST_C"/>
</dbReference>
<protein>
    <submittedName>
        <fullName evidence="4">Glutathione S-transferase</fullName>
    </submittedName>
</protein>
<gene>
    <name evidence="4" type="ORF">PG991_011683</name>
</gene>
<comment type="similarity">
    <text evidence="1">Belongs to the GST superfamily.</text>
</comment>
<dbReference type="InterPro" id="IPR036282">
    <property type="entry name" value="Glutathione-S-Trfase_C_sf"/>
</dbReference>
<dbReference type="SFLD" id="SFLDG00358">
    <property type="entry name" value="Main_(cytGST)"/>
    <property type="match status" value="1"/>
</dbReference>
<dbReference type="InterPro" id="IPR040079">
    <property type="entry name" value="Glutathione_S-Trfase"/>
</dbReference>
<evidence type="ECO:0000259" key="2">
    <source>
        <dbReference type="PROSITE" id="PS50404"/>
    </source>
</evidence>
<organism evidence="4 5">
    <name type="scientific">Apiospora marii</name>
    <dbReference type="NCBI Taxonomy" id="335849"/>
    <lineage>
        <taxon>Eukaryota</taxon>
        <taxon>Fungi</taxon>
        <taxon>Dikarya</taxon>
        <taxon>Ascomycota</taxon>
        <taxon>Pezizomycotina</taxon>
        <taxon>Sordariomycetes</taxon>
        <taxon>Xylariomycetidae</taxon>
        <taxon>Amphisphaeriales</taxon>
        <taxon>Apiosporaceae</taxon>
        <taxon>Apiospora</taxon>
    </lineage>
</organism>
<dbReference type="EMBL" id="JAQQWI010000016">
    <property type="protein sequence ID" value="KAK8009132.1"/>
    <property type="molecule type" value="Genomic_DNA"/>
</dbReference>
<dbReference type="InterPro" id="IPR004045">
    <property type="entry name" value="Glutathione_S-Trfase_N"/>
</dbReference>
<dbReference type="InterPro" id="IPR036249">
    <property type="entry name" value="Thioredoxin-like_sf"/>
</dbReference>
<feature type="domain" description="GST C-terminal" evidence="3">
    <location>
        <begin position="91"/>
        <end position="214"/>
    </location>
</feature>
<sequence length="233" mass="26005">MVLTVHHLQVSQSERIPWLCEELGIPYELKNYKRSPALAPPEYKALHWTGSAPVITDDDGQGGLLTLAESGACVQYICEKHGGGRLFPGVSHPLYADFLYWFHWTNGTFTPTIGRAGMVPDGQDDGSNPMVAFFKQKRDDGYKGLDARVRDNEWLAGAEFTAADVMLVFSLTTFRYFAPMDLSAYPNILAYLQRVSKREAYQRAMRKADPDMKLVLGAEAPESFFKTLGKGSL</sequence>
<dbReference type="CDD" id="cd03046">
    <property type="entry name" value="GST_N_GTT1_like"/>
    <property type="match status" value="1"/>
</dbReference>
<dbReference type="InterPro" id="IPR010987">
    <property type="entry name" value="Glutathione-S-Trfase_C-like"/>
</dbReference>
<dbReference type="PROSITE" id="PS50405">
    <property type="entry name" value="GST_CTER"/>
    <property type="match status" value="1"/>
</dbReference>
<dbReference type="SUPFAM" id="SSF52833">
    <property type="entry name" value="Thioredoxin-like"/>
    <property type="match status" value="1"/>
</dbReference>
<reference evidence="4 5" key="1">
    <citation type="submission" date="2023-01" db="EMBL/GenBank/DDBJ databases">
        <title>Analysis of 21 Apiospora genomes using comparative genomics revels a genus with tremendous synthesis potential of carbohydrate active enzymes and secondary metabolites.</title>
        <authorList>
            <person name="Sorensen T."/>
        </authorList>
    </citation>
    <scope>NUCLEOTIDE SEQUENCE [LARGE SCALE GENOMIC DNA]</scope>
    <source>
        <strain evidence="4 5">CBS 20057</strain>
    </source>
</reference>
<dbReference type="SUPFAM" id="SSF47616">
    <property type="entry name" value="GST C-terminal domain-like"/>
    <property type="match status" value="1"/>
</dbReference>
<keyword evidence="5" id="KW-1185">Reference proteome</keyword>
<evidence type="ECO:0000259" key="3">
    <source>
        <dbReference type="PROSITE" id="PS50405"/>
    </source>
</evidence>